<sequence>MRLVPAPRARDWMQSTRDHFANRCLPLLVANQAGWFALNSHRFRAVWNGGEEPTDTRIEYLSGKPPYAAVTHFGYGIITWNLPYLFRTPPGYNLLARGPSNLPKDGVYALEGVVETDWSVAAFTMNWKLTRPHHPVTFEVDEPVCMLVPQRRNELEAFEAKIRSIEGDPELYQRYAQWHQSRTQFLTDLRIPGSDAVAEGWEKHYFQGTAPDGARAPEHQTKLHLRDFEERK</sequence>
<dbReference type="InterPro" id="IPR045709">
    <property type="entry name" value="DUF6065"/>
</dbReference>
<dbReference type="Proteomes" id="UP000318509">
    <property type="component" value="Unassembled WGS sequence"/>
</dbReference>
<organism evidence="1 2">
    <name type="scientific">Candidatus Segetimicrobium genomatis</name>
    <dbReference type="NCBI Taxonomy" id="2569760"/>
    <lineage>
        <taxon>Bacteria</taxon>
        <taxon>Bacillati</taxon>
        <taxon>Candidatus Sysuimicrobiota</taxon>
        <taxon>Candidatus Sysuimicrobiia</taxon>
        <taxon>Candidatus Sysuimicrobiales</taxon>
        <taxon>Candidatus Segetimicrobiaceae</taxon>
        <taxon>Candidatus Segetimicrobium</taxon>
    </lineage>
</organism>
<dbReference type="AlphaFoldDB" id="A0A537JW00"/>
<proteinExistence type="predicted"/>
<name>A0A537JW00_9BACT</name>
<reference evidence="1 2" key="1">
    <citation type="journal article" date="2019" name="Nat. Microbiol.">
        <title>Mediterranean grassland soil C-N compound turnover is dependent on rainfall and depth, and is mediated by genomically divergent microorganisms.</title>
        <authorList>
            <person name="Diamond S."/>
            <person name="Andeer P.F."/>
            <person name="Li Z."/>
            <person name="Crits-Christoph A."/>
            <person name="Burstein D."/>
            <person name="Anantharaman K."/>
            <person name="Lane K.R."/>
            <person name="Thomas B.C."/>
            <person name="Pan C."/>
            <person name="Northen T.R."/>
            <person name="Banfield J.F."/>
        </authorList>
    </citation>
    <scope>NUCLEOTIDE SEQUENCE [LARGE SCALE GENOMIC DNA]</scope>
    <source>
        <strain evidence="1">NP_3</strain>
    </source>
</reference>
<protein>
    <submittedName>
        <fullName evidence="1">Uncharacterized protein</fullName>
    </submittedName>
</protein>
<accession>A0A537JW00</accession>
<dbReference type="EMBL" id="VBAK01000152">
    <property type="protein sequence ID" value="TMI87693.1"/>
    <property type="molecule type" value="Genomic_DNA"/>
</dbReference>
<dbReference type="Pfam" id="PF19541">
    <property type="entry name" value="DUF6065"/>
    <property type="match status" value="1"/>
</dbReference>
<gene>
    <name evidence="1" type="ORF">E6H00_14990</name>
</gene>
<comment type="caution">
    <text evidence="1">The sequence shown here is derived from an EMBL/GenBank/DDBJ whole genome shotgun (WGS) entry which is preliminary data.</text>
</comment>
<evidence type="ECO:0000313" key="1">
    <source>
        <dbReference type="EMBL" id="TMI87693.1"/>
    </source>
</evidence>
<evidence type="ECO:0000313" key="2">
    <source>
        <dbReference type="Proteomes" id="UP000318509"/>
    </source>
</evidence>